<dbReference type="GO" id="GO:0015297">
    <property type="term" value="F:antiporter activity"/>
    <property type="evidence" value="ECO:0007669"/>
    <property type="project" value="UniProtKB-KW"/>
</dbReference>
<keyword evidence="5 9" id="KW-0812">Transmembrane</keyword>
<organism evidence="11 12">
    <name type="scientific">Mediterraneibacter hominis</name>
    <dbReference type="NCBI Taxonomy" id="2763054"/>
    <lineage>
        <taxon>Bacteria</taxon>
        <taxon>Bacillati</taxon>
        <taxon>Bacillota</taxon>
        <taxon>Clostridia</taxon>
        <taxon>Lachnospirales</taxon>
        <taxon>Lachnospiraceae</taxon>
        <taxon>Mediterraneibacter</taxon>
    </lineage>
</organism>
<evidence type="ECO:0000256" key="1">
    <source>
        <dbReference type="ARBA" id="ARBA00004651"/>
    </source>
</evidence>
<evidence type="ECO:0000256" key="3">
    <source>
        <dbReference type="ARBA" id="ARBA00022449"/>
    </source>
</evidence>
<dbReference type="AlphaFoldDB" id="A0A923LL79"/>
<feature type="transmembrane region" description="Helical" evidence="9">
    <location>
        <begin position="76"/>
        <end position="103"/>
    </location>
</feature>
<keyword evidence="2" id="KW-0813">Transport</keyword>
<dbReference type="PANTHER" id="PTHR33451">
    <property type="entry name" value="MALATE-2H(+)/NA(+)-LACTATE ANTIPORTER"/>
    <property type="match status" value="1"/>
</dbReference>
<dbReference type="EMBL" id="JACOPF010000003">
    <property type="protein sequence ID" value="MBC5690087.1"/>
    <property type="molecule type" value="Genomic_DNA"/>
</dbReference>
<name>A0A923LL79_9FIRM</name>
<feature type="transmembrane region" description="Helical" evidence="9">
    <location>
        <begin position="435"/>
        <end position="459"/>
    </location>
</feature>
<evidence type="ECO:0000256" key="4">
    <source>
        <dbReference type="ARBA" id="ARBA00022475"/>
    </source>
</evidence>
<keyword evidence="4" id="KW-1003">Cell membrane</keyword>
<protein>
    <submittedName>
        <fullName evidence="11">Na+/H+ antiporter NhaC</fullName>
    </submittedName>
</protein>
<feature type="transmembrane region" description="Helical" evidence="9">
    <location>
        <begin position="136"/>
        <end position="164"/>
    </location>
</feature>
<dbReference type="NCBIfam" id="TIGR00931">
    <property type="entry name" value="antiport_nhaC"/>
    <property type="match status" value="1"/>
</dbReference>
<dbReference type="InterPro" id="IPR004770">
    <property type="entry name" value="Na/H_antiport_NhaC"/>
</dbReference>
<evidence type="ECO:0000256" key="8">
    <source>
        <dbReference type="ARBA" id="ARBA00038435"/>
    </source>
</evidence>
<comment type="caution">
    <text evidence="11">The sequence shown here is derived from an EMBL/GenBank/DDBJ whole genome shotgun (WGS) entry which is preliminary data.</text>
</comment>
<keyword evidence="12" id="KW-1185">Reference proteome</keyword>
<evidence type="ECO:0000256" key="9">
    <source>
        <dbReference type="SAM" id="Phobius"/>
    </source>
</evidence>
<accession>A0A923LL79</accession>
<evidence type="ECO:0000256" key="7">
    <source>
        <dbReference type="ARBA" id="ARBA00023136"/>
    </source>
</evidence>
<dbReference type="PANTHER" id="PTHR33451:SF3">
    <property type="entry name" value="MALATE-2H(+)_NA(+)-LACTATE ANTIPORTER"/>
    <property type="match status" value="1"/>
</dbReference>
<dbReference type="RefSeq" id="WP_186876733.1">
    <property type="nucleotide sequence ID" value="NZ_JACOPF010000003.1"/>
</dbReference>
<evidence type="ECO:0000313" key="11">
    <source>
        <dbReference type="EMBL" id="MBC5690087.1"/>
    </source>
</evidence>
<evidence type="ECO:0000256" key="5">
    <source>
        <dbReference type="ARBA" id="ARBA00022692"/>
    </source>
</evidence>
<dbReference type="InterPro" id="IPR052180">
    <property type="entry name" value="NhaC_Na-H+_Antiporter"/>
</dbReference>
<feature type="domain" description="Na+/H+ antiporter NhaC-like C-terminal" evidence="10">
    <location>
        <begin position="161"/>
        <end position="454"/>
    </location>
</feature>
<evidence type="ECO:0000313" key="12">
    <source>
        <dbReference type="Proteomes" id="UP000652477"/>
    </source>
</evidence>
<comment type="subcellular location">
    <subcellularLocation>
        <location evidence="1">Cell membrane</location>
        <topology evidence="1">Multi-pass membrane protein</topology>
    </subcellularLocation>
</comment>
<gene>
    <name evidence="11" type="primary">nhaC</name>
    <name evidence="11" type="ORF">H8S37_14305</name>
</gene>
<keyword evidence="3" id="KW-0050">Antiport</keyword>
<dbReference type="GO" id="GO:0005886">
    <property type="term" value="C:plasma membrane"/>
    <property type="evidence" value="ECO:0007669"/>
    <property type="project" value="UniProtKB-SubCell"/>
</dbReference>
<evidence type="ECO:0000259" key="10">
    <source>
        <dbReference type="Pfam" id="PF03553"/>
    </source>
</evidence>
<feature type="transmembrane region" description="Helical" evidence="9">
    <location>
        <begin position="38"/>
        <end position="56"/>
    </location>
</feature>
<dbReference type="Proteomes" id="UP000652477">
    <property type="component" value="Unassembled WGS sequence"/>
</dbReference>
<keyword evidence="7 9" id="KW-0472">Membrane</keyword>
<comment type="similarity">
    <text evidence="8">Belongs to the NhaC Na(+)/H(+) (TC 2.A.35) antiporter family.</text>
</comment>
<feature type="transmembrane region" description="Helical" evidence="9">
    <location>
        <begin position="352"/>
        <end position="370"/>
    </location>
</feature>
<sequence length="474" mass="50916">MKRRTEKEGNFTSSIIIMILAIAVLLIGVVILKRDPHIPLLCSTALILLYAVYLGVPWADMRASIVKSISESIEAILIICLIGMTVGSWISSGIVPMVIYYGLEIFSPKWFLVSVLFLCSIMSLVTGSSWTTIGTIGVAFMGVGYGLGIPSGITAGAIVCGAFFGDKQSPMSDSTNFAAAVAKTDLYKHVKSMVFTNEPALLVSLVVFFVIGLRYGNTNVDYTQVNLIMEGLEGAFHFNILLLLPLVLLIILIAKKFPAIPTMLIAAFSGTVFTVLIQGRSLSDALGFMHQGYTGNTGIEAVDTLLTRGGLNSMTGTITLMMMSLMLAGALERTGVMRHLIAKTARFTDKRFGLISTTLVSTLCLGYFAADPYLAMLLPANALGQKYDEQGIDRCVLSRTLEDGGTTICPVVPWGTNGIYCAATLGVPVMQYMPYYIMGIATPIIALLCAATGIGIKYVNKEKKGGKHIKESTV</sequence>
<keyword evidence="6 9" id="KW-1133">Transmembrane helix</keyword>
<proteinExistence type="inferred from homology"/>
<evidence type="ECO:0000256" key="6">
    <source>
        <dbReference type="ARBA" id="ARBA00022989"/>
    </source>
</evidence>
<feature type="transmembrane region" description="Helical" evidence="9">
    <location>
        <begin position="313"/>
        <end position="331"/>
    </location>
</feature>
<feature type="transmembrane region" description="Helical" evidence="9">
    <location>
        <begin position="261"/>
        <end position="279"/>
    </location>
</feature>
<feature type="transmembrane region" description="Helical" evidence="9">
    <location>
        <begin position="12"/>
        <end position="31"/>
    </location>
</feature>
<dbReference type="InterPro" id="IPR018461">
    <property type="entry name" value="Na/H_Antiport_NhaC-like_C"/>
</dbReference>
<feature type="transmembrane region" description="Helical" evidence="9">
    <location>
        <begin position="110"/>
        <end position="130"/>
    </location>
</feature>
<feature type="transmembrane region" description="Helical" evidence="9">
    <location>
        <begin position="236"/>
        <end position="254"/>
    </location>
</feature>
<feature type="transmembrane region" description="Helical" evidence="9">
    <location>
        <begin position="199"/>
        <end position="216"/>
    </location>
</feature>
<reference evidence="11" key="1">
    <citation type="submission" date="2020-08" db="EMBL/GenBank/DDBJ databases">
        <title>Genome public.</title>
        <authorList>
            <person name="Liu C."/>
            <person name="Sun Q."/>
        </authorList>
    </citation>
    <scope>NUCLEOTIDE SEQUENCE</scope>
    <source>
        <strain evidence="11">NSJ-55</strain>
    </source>
</reference>
<dbReference type="Pfam" id="PF03553">
    <property type="entry name" value="Na_H_antiporter"/>
    <property type="match status" value="1"/>
</dbReference>
<evidence type="ECO:0000256" key="2">
    <source>
        <dbReference type="ARBA" id="ARBA00022448"/>
    </source>
</evidence>